<dbReference type="Proteomes" id="UP000287022">
    <property type="component" value="Unassembled WGS sequence"/>
</dbReference>
<dbReference type="GO" id="GO:0005509">
    <property type="term" value="F:calcium ion binding"/>
    <property type="evidence" value="ECO:0007669"/>
    <property type="project" value="InterPro"/>
</dbReference>
<dbReference type="EMBL" id="PIQE01000001">
    <property type="protein sequence ID" value="RUO74515.1"/>
    <property type="molecule type" value="Genomic_DNA"/>
</dbReference>
<reference evidence="2" key="1">
    <citation type="journal article" date="2018" name="Front. Microbiol.">
        <title>Genome-Based Analysis Reveals the Taxonomy and Diversity of the Family Idiomarinaceae.</title>
        <authorList>
            <person name="Liu Y."/>
            <person name="Lai Q."/>
            <person name="Shao Z."/>
        </authorList>
    </citation>
    <scope>NUCLEOTIDE SEQUENCE [LARGE SCALE GENOMIC DNA]</scope>
    <source>
        <strain evidence="2">c121</strain>
    </source>
</reference>
<organism evidence="1 2">
    <name type="scientific">Pseudidiomarina sediminum</name>
    <dbReference type="NCBI Taxonomy" id="431675"/>
    <lineage>
        <taxon>Bacteria</taxon>
        <taxon>Pseudomonadati</taxon>
        <taxon>Pseudomonadota</taxon>
        <taxon>Gammaproteobacteria</taxon>
        <taxon>Alteromonadales</taxon>
        <taxon>Idiomarinaceae</taxon>
        <taxon>Pseudidiomarina</taxon>
    </lineage>
</organism>
<dbReference type="AlphaFoldDB" id="A0A432Z9A7"/>
<evidence type="ECO:0000313" key="2">
    <source>
        <dbReference type="Proteomes" id="UP000287022"/>
    </source>
</evidence>
<evidence type="ECO:0000313" key="1">
    <source>
        <dbReference type="EMBL" id="RUO74515.1"/>
    </source>
</evidence>
<dbReference type="STRING" id="1122124.GCA_000423165_00594"/>
<dbReference type="SUPFAM" id="SSF103647">
    <property type="entry name" value="TSP type-3 repeat"/>
    <property type="match status" value="1"/>
</dbReference>
<gene>
    <name evidence="1" type="ORF">CWI80_04010</name>
</gene>
<comment type="caution">
    <text evidence="1">The sequence shown here is derived from an EMBL/GenBank/DDBJ whole genome shotgun (WGS) entry which is preliminary data.</text>
</comment>
<accession>A0A432Z9A7</accession>
<proteinExistence type="predicted"/>
<sequence>MRITYQVLTPSKGNHVQFFLFETANYQLFETLSETDYRMATFENEEGILKGVFVVFSIIDSVNFDVHTLREIIKDADGDGVADADDQCLATVESDTVWFDGVNSGVTNHVDANGCAISDHYASCDAEAQSSGLLGYSGPTQCEMMMGYQLYRDGLIDYTELRMLRNAL</sequence>
<keyword evidence="2" id="KW-1185">Reference proteome</keyword>
<protein>
    <submittedName>
        <fullName evidence="1">Uncharacterized protein</fullName>
    </submittedName>
</protein>
<dbReference type="InterPro" id="IPR028974">
    <property type="entry name" value="TSP_type-3_rpt"/>
</dbReference>
<name>A0A432Z9A7_9GAMM</name>